<dbReference type="GO" id="GO:0016020">
    <property type="term" value="C:membrane"/>
    <property type="evidence" value="ECO:0007669"/>
    <property type="project" value="InterPro"/>
</dbReference>
<dbReference type="AlphaFoldDB" id="A0A5B2VNU1"/>
<reference evidence="2 3" key="2">
    <citation type="submission" date="2019-09" db="EMBL/GenBank/DDBJ databases">
        <authorList>
            <person name="Jin C."/>
        </authorList>
    </citation>
    <scope>NUCLEOTIDE SEQUENCE [LARGE SCALE GENOMIC DNA]</scope>
    <source>
        <strain evidence="2 3">BN140078</strain>
    </source>
</reference>
<name>A0A5B2VNU1_9BACT</name>
<accession>A0A5B2VNU1</accession>
<evidence type="ECO:0000313" key="3">
    <source>
        <dbReference type="Proteomes" id="UP000324611"/>
    </source>
</evidence>
<dbReference type="PROSITE" id="PS50990">
    <property type="entry name" value="PEPTIDASE_C39"/>
    <property type="match status" value="1"/>
</dbReference>
<dbReference type="GO" id="GO:0005524">
    <property type="term" value="F:ATP binding"/>
    <property type="evidence" value="ECO:0007669"/>
    <property type="project" value="InterPro"/>
</dbReference>
<dbReference type="RefSeq" id="WP_149838868.1">
    <property type="nucleotide sequence ID" value="NZ_VUOC01000003.1"/>
</dbReference>
<dbReference type="Gene3D" id="3.90.70.10">
    <property type="entry name" value="Cysteine proteinases"/>
    <property type="match status" value="1"/>
</dbReference>
<dbReference type="Pfam" id="PF03412">
    <property type="entry name" value="Peptidase_C39"/>
    <property type="match status" value="1"/>
</dbReference>
<dbReference type="InterPro" id="IPR005074">
    <property type="entry name" value="Peptidase_C39"/>
</dbReference>
<protein>
    <recommendedName>
        <fullName evidence="1">Peptidase C39 domain-containing protein</fullName>
    </recommendedName>
</protein>
<dbReference type="GO" id="GO:0008233">
    <property type="term" value="F:peptidase activity"/>
    <property type="evidence" value="ECO:0007669"/>
    <property type="project" value="InterPro"/>
</dbReference>
<organism evidence="2 3">
    <name type="scientific">Chitinophaga agrisoli</name>
    <dbReference type="NCBI Taxonomy" id="2607653"/>
    <lineage>
        <taxon>Bacteria</taxon>
        <taxon>Pseudomonadati</taxon>
        <taxon>Bacteroidota</taxon>
        <taxon>Chitinophagia</taxon>
        <taxon>Chitinophagales</taxon>
        <taxon>Chitinophagaceae</taxon>
        <taxon>Chitinophaga</taxon>
    </lineage>
</organism>
<sequence length="145" mass="16417">MAFTIYKQSEPMDCGPTCLRMVAKHYGKRYTPKALKELTRLTDYGTSVLHLREAAEKIGFNTLAASVTFEELDNETPLPCIVLWNKNHFVVIPPQDYSPDKPGSKIQIADPERGLMRVDKATFLRSWTEDGEKGVVLMLEPISEE</sequence>
<comment type="caution">
    <text evidence="2">The sequence shown here is derived from an EMBL/GenBank/DDBJ whole genome shotgun (WGS) entry which is preliminary data.</text>
</comment>
<proteinExistence type="predicted"/>
<dbReference type="EMBL" id="VUOC01000003">
    <property type="protein sequence ID" value="KAA2241353.1"/>
    <property type="molecule type" value="Genomic_DNA"/>
</dbReference>
<evidence type="ECO:0000313" key="2">
    <source>
        <dbReference type="EMBL" id="KAA2241353.1"/>
    </source>
</evidence>
<feature type="domain" description="Peptidase C39" evidence="1">
    <location>
        <begin position="8"/>
        <end position="134"/>
    </location>
</feature>
<gene>
    <name evidence="2" type="ORF">F0L74_15725</name>
</gene>
<reference evidence="2 3" key="1">
    <citation type="submission" date="2019-09" db="EMBL/GenBank/DDBJ databases">
        <title>Chitinophaga ginsengihumi sp. nov., isolated from soil of ginseng rhizosphere.</title>
        <authorList>
            <person name="Lee J."/>
        </authorList>
    </citation>
    <scope>NUCLEOTIDE SEQUENCE [LARGE SCALE GENOMIC DNA]</scope>
    <source>
        <strain evidence="2 3">BN140078</strain>
    </source>
</reference>
<keyword evidence="3" id="KW-1185">Reference proteome</keyword>
<evidence type="ECO:0000259" key="1">
    <source>
        <dbReference type="PROSITE" id="PS50990"/>
    </source>
</evidence>
<dbReference type="GO" id="GO:0006508">
    <property type="term" value="P:proteolysis"/>
    <property type="evidence" value="ECO:0007669"/>
    <property type="project" value="InterPro"/>
</dbReference>
<dbReference type="Proteomes" id="UP000324611">
    <property type="component" value="Unassembled WGS sequence"/>
</dbReference>